<evidence type="ECO:0000313" key="2">
    <source>
        <dbReference type="EMBL" id="KII69395.1"/>
    </source>
</evidence>
<evidence type="ECO:0000256" key="1">
    <source>
        <dbReference type="SAM" id="Coils"/>
    </source>
</evidence>
<keyword evidence="1" id="KW-0175">Coiled coil</keyword>
<reference evidence="2 3" key="1">
    <citation type="journal article" date="2014" name="Genome Biol. Evol.">
        <title>The genome of the myxosporean Thelohanellus kitauei shows adaptations to nutrient acquisition within its fish host.</title>
        <authorList>
            <person name="Yang Y."/>
            <person name="Xiong J."/>
            <person name="Zhou Z."/>
            <person name="Huo F."/>
            <person name="Miao W."/>
            <person name="Ran C."/>
            <person name="Liu Y."/>
            <person name="Zhang J."/>
            <person name="Feng J."/>
            <person name="Wang M."/>
            <person name="Wang M."/>
            <person name="Wang L."/>
            <person name="Yao B."/>
        </authorList>
    </citation>
    <scope>NUCLEOTIDE SEQUENCE [LARGE SCALE GENOMIC DNA]</scope>
    <source>
        <strain evidence="2">Wuqing</strain>
    </source>
</reference>
<dbReference type="EMBL" id="JWZT01002428">
    <property type="protein sequence ID" value="KII69395.1"/>
    <property type="molecule type" value="Genomic_DNA"/>
</dbReference>
<organism evidence="2 3">
    <name type="scientific">Thelohanellus kitauei</name>
    <name type="common">Myxosporean</name>
    <dbReference type="NCBI Taxonomy" id="669202"/>
    <lineage>
        <taxon>Eukaryota</taxon>
        <taxon>Metazoa</taxon>
        <taxon>Cnidaria</taxon>
        <taxon>Myxozoa</taxon>
        <taxon>Myxosporea</taxon>
        <taxon>Bivalvulida</taxon>
        <taxon>Platysporina</taxon>
        <taxon>Myxobolidae</taxon>
        <taxon>Thelohanellus</taxon>
    </lineage>
</organism>
<sequence length="240" mass="27495">MAVWREVDRFNSIIMEEVENKINLALQKAARKLRTMNEKKMNFVNEKINADMVDKLIEKGDGEAISDNILREIQAYNDDPSSFDVTRSESLNNSTYNVEFAEVANRYNIAINSDTKKLIDVIIQQKKLQDFYALLSGLQITIKQSGVRQVDGQRHLVSDYECCFMPALIQQLTNGDNCPVASFILSHDESLSEIQYTPSCKSVQTENVLFKELLESCYFDTEKASCFLDMLLKPFCCQRI</sequence>
<dbReference type="OrthoDB" id="10591296at2759"/>
<dbReference type="Proteomes" id="UP000031668">
    <property type="component" value="Unassembled WGS sequence"/>
</dbReference>
<keyword evidence="3" id="KW-1185">Reference proteome</keyword>
<dbReference type="AlphaFoldDB" id="A0A0C2MZ18"/>
<name>A0A0C2MZ18_THEKT</name>
<protein>
    <submittedName>
        <fullName evidence="2">Uncharacterized protein</fullName>
    </submittedName>
</protein>
<comment type="caution">
    <text evidence="2">The sequence shown here is derived from an EMBL/GenBank/DDBJ whole genome shotgun (WGS) entry which is preliminary data.</text>
</comment>
<evidence type="ECO:0000313" key="3">
    <source>
        <dbReference type="Proteomes" id="UP000031668"/>
    </source>
</evidence>
<feature type="coiled-coil region" evidence="1">
    <location>
        <begin position="15"/>
        <end position="46"/>
    </location>
</feature>
<gene>
    <name evidence="2" type="ORF">RF11_11038</name>
</gene>
<accession>A0A0C2MZ18</accession>
<proteinExistence type="predicted"/>